<keyword evidence="6" id="KW-0547">Nucleotide-binding</keyword>
<dbReference type="GO" id="GO:0005524">
    <property type="term" value="F:ATP binding"/>
    <property type="evidence" value="ECO:0007669"/>
    <property type="project" value="UniProtKB-KW"/>
</dbReference>
<keyword evidence="7 15" id="KW-0418">Kinase</keyword>
<dbReference type="InterPro" id="IPR033463">
    <property type="entry name" value="sCache_3"/>
</dbReference>
<evidence type="ECO:0000256" key="5">
    <source>
        <dbReference type="ARBA" id="ARBA00022692"/>
    </source>
</evidence>
<keyword evidence="5 12" id="KW-0812">Transmembrane</keyword>
<dbReference type="Gene3D" id="3.30.450.20">
    <property type="entry name" value="PAS domain"/>
    <property type="match status" value="2"/>
</dbReference>
<proteinExistence type="predicted"/>
<evidence type="ECO:0000256" key="11">
    <source>
        <dbReference type="ARBA" id="ARBA00023136"/>
    </source>
</evidence>
<dbReference type="InterPro" id="IPR029151">
    <property type="entry name" value="Sensor-like_sf"/>
</dbReference>
<name>A0A854WQ73_9STRE</name>
<gene>
    <name evidence="15" type="primary">dcuS</name>
    <name evidence="15" type="ORF">A9Y57_00989</name>
</gene>
<evidence type="ECO:0000256" key="6">
    <source>
        <dbReference type="ARBA" id="ARBA00022741"/>
    </source>
</evidence>
<dbReference type="Pfam" id="PF17203">
    <property type="entry name" value="sCache_3_2"/>
    <property type="match status" value="1"/>
</dbReference>
<dbReference type="GO" id="GO:0000155">
    <property type="term" value="F:phosphorelay sensor kinase activity"/>
    <property type="evidence" value="ECO:0007669"/>
    <property type="project" value="InterPro"/>
</dbReference>
<evidence type="ECO:0000259" key="14">
    <source>
        <dbReference type="Pfam" id="PF17203"/>
    </source>
</evidence>
<feature type="domain" description="SpoOB alpha-helical" evidence="13">
    <location>
        <begin position="316"/>
        <end position="362"/>
    </location>
</feature>
<accession>A0A854WQ73</accession>
<evidence type="ECO:0000256" key="7">
    <source>
        <dbReference type="ARBA" id="ARBA00022777"/>
    </source>
</evidence>
<dbReference type="Gene3D" id="1.10.287.130">
    <property type="match status" value="1"/>
</dbReference>
<keyword evidence="2" id="KW-1003">Cell membrane</keyword>
<evidence type="ECO:0000256" key="2">
    <source>
        <dbReference type="ARBA" id="ARBA00022475"/>
    </source>
</evidence>
<comment type="subcellular location">
    <subcellularLocation>
        <location evidence="1">Cell membrane</location>
        <topology evidence="1">Multi-pass membrane protein</topology>
    </subcellularLocation>
</comment>
<evidence type="ECO:0000259" key="13">
    <source>
        <dbReference type="Pfam" id="PF14689"/>
    </source>
</evidence>
<comment type="caution">
    <text evidence="15">The sequence shown here is derived from an EMBL/GenBank/DDBJ whole genome shotgun (WGS) entry which is preliminary data.</text>
</comment>
<feature type="domain" description="Single cache" evidence="14">
    <location>
        <begin position="35"/>
        <end position="165"/>
    </location>
</feature>
<dbReference type="SUPFAM" id="SSF103190">
    <property type="entry name" value="Sensory domain-like"/>
    <property type="match status" value="1"/>
</dbReference>
<evidence type="ECO:0000313" key="16">
    <source>
        <dbReference type="Proteomes" id="UP000217465"/>
    </source>
</evidence>
<evidence type="ECO:0000256" key="9">
    <source>
        <dbReference type="ARBA" id="ARBA00022989"/>
    </source>
</evidence>
<keyword evidence="4" id="KW-0808">Transferase</keyword>
<dbReference type="AlphaFoldDB" id="A0A854WQ73"/>
<dbReference type="InterPro" id="IPR039506">
    <property type="entry name" value="SPOB_a"/>
</dbReference>
<sequence length="505" mass="57627">MRPKLSLWASISLIFISIIAMTTVIFYSIMIGETYQSIKHQETHLLTATGKMLAKNKGIKQVLTDNVPNEDINQFTVDISKTYKLDYVVAMNMNGIRLTHPNLEKIGKPFQGGDENQVLKGKEVISTARGSLGKSLRYLIPVYNGKKQIGALAVGIKLTTLNQVVFQSKKNYTTALIFCILISLAVASATSIKLKKQLHNLEPSEIYQLLEERNAMLDQIEDAVLVINKNRMIQLTNQSGKELIKDYDIKNVSRKRIEEIFPEFTNIKYDITHEQLLHVNDTDLLLKVSQIQVKHELRGYLIFIREASEAIYTLDQLMYTTTYASALQAQTHTFMNQLHVIYGLVDIQYYDQLKIYLNSILESEDGIVNTLSVLVKEPLLASFFIGEQGKYKELNTDFVIEAISEIPNALSNNQINKALMLYQFIHTHIISALNPEKVLLTIDYNNGYLISTYQLLDKSITNDTILEILNNQFFRHLLSDTNSIYSKQIDQDELTFSMTTPYRRG</sequence>
<evidence type="ECO:0000256" key="3">
    <source>
        <dbReference type="ARBA" id="ARBA00022553"/>
    </source>
</evidence>
<keyword evidence="3" id="KW-0597">Phosphoprotein</keyword>
<keyword evidence="9 12" id="KW-1133">Transmembrane helix</keyword>
<dbReference type="Proteomes" id="UP000217465">
    <property type="component" value="Unassembled WGS sequence"/>
</dbReference>
<reference evidence="15 16" key="1">
    <citation type="submission" date="2016-06" db="EMBL/GenBank/DDBJ databases">
        <authorList>
            <person name="Haines A.N."/>
            <person name="Council K.R."/>
        </authorList>
    </citation>
    <scope>NUCLEOTIDE SEQUENCE [LARGE SCALE GENOMIC DNA]</scope>
    <source>
        <strain evidence="15 16">SP158-29</strain>
    </source>
</reference>
<dbReference type="GO" id="GO:0005886">
    <property type="term" value="C:plasma membrane"/>
    <property type="evidence" value="ECO:0007669"/>
    <property type="project" value="UniProtKB-SubCell"/>
</dbReference>
<dbReference type="InterPro" id="IPR016120">
    <property type="entry name" value="Sig_transdc_His_kin_SpoOB"/>
</dbReference>
<evidence type="ECO:0000256" key="8">
    <source>
        <dbReference type="ARBA" id="ARBA00022840"/>
    </source>
</evidence>
<keyword evidence="10" id="KW-0902">Two-component regulatory system</keyword>
<dbReference type="RefSeq" id="WP_096633513.1">
    <property type="nucleotide sequence ID" value="NZ_NSGR01000008.1"/>
</dbReference>
<feature type="transmembrane region" description="Helical" evidence="12">
    <location>
        <begin position="6"/>
        <end position="29"/>
    </location>
</feature>
<evidence type="ECO:0000313" key="15">
    <source>
        <dbReference type="EMBL" id="PCH12274.1"/>
    </source>
</evidence>
<evidence type="ECO:0000256" key="10">
    <source>
        <dbReference type="ARBA" id="ARBA00023012"/>
    </source>
</evidence>
<evidence type="ECO:0000256" key="1">
    <source>
        <dbReference type="ARBA" id="ARBA00004651"/>
    </source>
</evidence>
<dbReference type="SUPFAM" id="SSF55890">
    <property type="entry name" value="Sporulation response regulatory protein Spo0B"/>
    <property type="match status" value="1"/>
</dbReference>
<organism evidence="15 16">
    <name type="scientific">Streptococcus parauberis</name>
    <dbReference type="NCBI Taxonomy" id="1348"/>
    <lineage>
        <taxon>Bacteria</taxon>
        <taxon>Bacillati</taxon>
        <taxon>Bacillota</taxon>
        <taxon>Bacilli</taxon>
        <taxon>Lactobacillales</taxon>
        <taxon>Streptococcaceae</taxon>
        <taxon>Streptococcus</taxon>
    </lineage>
</organism>
<evidence type="ECO:0000256" key="12">
    <source>
        <dbReference type="SAM" id="Phobius"/>
    </source>
</evidence>
<evidence type="ECO:0000256" key="4">
    <source>
        <dbReference type="ARBA" id="ARBA00022679"/>
    </source>
</evidence>
<dbReference type="Pfam" id="PF14689">
    <property type="entry name" value="SPOB_a"/>
    <property type="match status" value="1"/>
</dbReference>
<keyword evidence="11 12" id="KW-0472">Membrane</keyword>
<keyword evidence="8" id="KW-0067">ATP-binding</keyword>
<protein>
    <submittedName>
        <fullName evidence="15">Sensor histidine kinase DcuS</fullName>
    </submittedName>
</protein>
<dbReference type="EMBL" id="NSGR01000008">
    <property type="protein sequence ID" value="PCH12274.1"/>
    <property type="molecule type" value="Genomic_DNA"/>
</dbReference>